<gene>
    <name evidence="1" type="ORF">E5329_29460</name>
</gene>
<feature type="non-terminal residue" evidence="1">
    <location>
        <position position="1"/>
    </location>
</feature>
<organism evidence="1 2">
    <name type="scientific">Petralouisia muris</name>
    <dbReference type="NCBI Taxonomy" id="3032872"/>
    <lineage>
        <taxon>Bacteria</taxon>
        <taxon>Bacillati</taxon>
        <taxon>Bacillota</taxon>
        <taxon>Clostridia</taxon>
        <taxon>Lachnospirales</taxon>
        <taxon>Lachnospiraceae</taxon>
        <taxon>Petralouisia</taxon>
    </lineage>
</organism>
<evidence type="ECO:0000313" key="2">
    <source>
        <dbReference type="Proteomes" id="UP000304953"/>
    </source>
</evidence>
<accession>A0AC61RKS9</accession>
<proteinExistence type="predicted"/>
<keyword evidence="2" id="KW-1185">Reference proteome</keyword>
<evidence type="ECO:0000313" key="1">
    <source>
        <dbReference type="EMBL" id="TGY82185.1"/>
    </source>
</evidence>
<comment type="caution">
    <text evidence="1">The sequence shown here is derived from an EMBL/GenBank/DDBJ whole genome shotgun (WGS) entry which is preliminary data.</text>
</comment>
<protein>
    <submittedName>
        <fullName evidence="1">Recombinase family protein</fullName>
    </submittedName>
</protein>
<feature type="non-terminal residue" evidence="1">
    <location>
        <position position="117"/>
    </location>
</feature>
<sequence length="117" mass="13398">ADEGISGTNTKRREGFNRMVADALDGKIDLILTKSISRFARNTVDTLTTVRKLKERNVEVYFEKENIYTLDAKGEVMITIMSSLAQEESRSISENITWGKRRSMEEGKFSLAYKHFL</sequence>
<dbReference type="EMBL" id="SRYA01000272">
    <property type="protein sequence ID" value="TGY82185.1"/>
    <property type="molecule type" value="Genomic_DNA"/>
</dbReference>
<dbReference type="Proteomes" id="UP000304953">
    <property type="component" value="Unassembled WGS sequence"/>
</dbReference>
<name>A0AC61RKS9_9FIRM</name>
<reference evidence="1" key="1">
    <citation type="submission" date="2019-04" db="EMBL/GenBank/DDBJ databases">
        <title>Microbes associate with the intestines of laboratory mice.</title>
        <authorList>
            <person name="Navarre W."/>
            <person name="Wong E."/>
            <person name="Huang K."/>
            <person name="Tropini C."/>
            <person name="Ng K."/>
            <person name="Yu B."/>
        </authorList>
    </citation>
    <scope>NUCLEOTIDE SEQUENCE</scope>
    <source>
        <strain evidence="1">NM01_1-7b</strain>
    </source>
</reference>